<evidence type="ECO:0000256" key="4">
    <source>
        <dbReference type="ARBA" id="ARBA00023014"/>
    </source>
</evidence>
<proteinExistence type="inferred from homology"/>
<feature type="domain" description="Radical SAM core" evidence="6">
    <location>
        <begin position="7"/>
        <end position="134"/>
    </location>
</feature>
<dbReference type="CDD" id="cd01335">
    <property type="entry name" value="Radical_SAM"/>
    <property type="match status" value="1"/>
</dbReference>
<dbReference type="SUPFAM" id="SSF102114">
    <property type="entry name" value="Radical SAM enzymes"/>
    <property type="match status" value="1"/>
</dbReference>
<dbReference type="Proteomes" id="UP000230405">
    <property type="component" value="Unassembled WGS sequence"/>
</dbReference>
<organism evidence="7 8">
    <name type="scientific">Candidatus Komeilibacteria bacterium CG_4_10_14_0_2_um_filter_37_10</name>
    <dbReference type="NCBI Taxonomy" id="1974470"/>
    <lineage>
        <taxon>Bacteria</taxon>
        <taxon>Candidatus Komeiliibacteriota</taxon>
    </lineage>
</organism>
<keyword evidence="4" id="KW-0411">Iron-sulfur</keyword>
<evidence type="ECO:0000256" key="5">
    <source>
        <dbReference type="ARBA" id="ARBA00023601"/>
    </source>
</evidence>
<dbReference type="EMBL" id="PFPO01000036">
    <property type="protein sequence ID" value="PIZ99310.1"/>
    <property type="molecule type" value="Genomic_DNA"/>
</dbReference>
<keyword evidence="1" id="KW-0949">S-adenosyl-L-methionine</keyword>
<dbReference type="PANTHER" id="PTHR43273:SF3">
    <property type="entry name" value="ANAEROBIC SULFATASE-MATURATING ENZYME HOMOLOG ASLB-RELATED"/>
    <property type="match status" value="1"/>
</dbReference>
<sequence length="322" mass="36211">MGFETAKEAIDKYISLLRLHGKKDGAINFGGGEPLLNWKVIEMSLRYIKATYSDEFELRLTLNTNASLLTAEIAENLKRYGVEIASSLDGLAKANNLVRLTSSGEETFDLIVNGFRNLELVGYPIEGISITINERNFQYILTEIIDWAVERKMTDLRIDIDVVGAINIPVAEVADKLMLLWKYAKQRKIQIAGFWSRPYENLSLSVLTDDVGFCGGVKGNSICVSPSREIFMCGYSNTILGNLDSFGQSLLVDGTYYNLVKNRQTGQMKMCQDCPIECQCNGGCQITQEYAAEINSMKLDRMCELYKTMTYRLLLEQISTQL</sequence>
<dbReference type="InterPro" id="IPR023867">
    <property type="entry name" value="Sulphatase_maturase_rSAM"/>
</dbReference>
<dbReference type="GO" id="GO:0016491">
    <property type="term" value="F:oxidoreductase activity"/>
    <property type="evidence" value="ECO:0007669"/>
    <property type="project" value="InterPro"/>
</dbReference>
<protein>
    <recommendedName>
        <fullName evidence="6">Radical SAM core domain-containing protein</fullName>
    </recommendedName>
</protein>
<evidence type="ECO:0000313" key="8">
    <source>
        <dbReference type="Proteomes" id="UP000230405"/>
    </source>
</evidence>
<dbReference type="GO" id="GO:0051536">
    <property type="term" value="F:iron-sulfur cluster binding"/>
    <property type="evidence" value="ECO:0007669"/>
    <property type="project" value="UniProtKB-KW"/>
</dbReference>
<evidence type="ECO:0000256" key="2">
    <source>
        <dbReference type="ARBA" id="ARBA00022723"/>
    </source>
</evidence>
<dbReference type="Gene3D" id="3.20.20.70">
    <property type="entry name" value="Aldolase class I"/>
    <property type="match status" value="1"/>
</dbReference>
<evidence type="ECO:0000259" key="6">
    <source>
        <dbReference type="Pfam" id="PF04055"/>
    </source>
</evidence>
<name>A0A2M7VFD9_9BACT</name>
<dbReference type="PANTHER" id="PTHR43273">
    <property type="entry name" value="ANAEROBIC SULFATASE-MATURATING ENZYME HOMOLOG ASLB-RELATED"/>
    <property type="match status" value="1"/>
</dbReference>
<accession>A0A2M7VFD9</accession>
<dbReference type="InterPro" id="IPR013785">
    <property type="entry name" value="Aldolase_TIM"/>
</dbReference>
<comment type="similarity">
    <text evidence="5">Belongs to the radical SAM superfamily. Anaerobic sulfatase-maturating enzyme family.</text>
</comment>
<dbReference type="Pfam" id="PF04055">
    <property type="entry name" value="Radical_SAM"/>
    <property type="match status" value="1"/>
</dbReference>
<dbReference type="GO" id="GO:0046872">
    <property type="term" value="F:metal ion binding"/>
    <property type="evidence" value="ECO:0007669"/>
    <property type="project" value="UniProtKB-KW"/>
</dbReference>
<evidence type="ECO:0000256" key="3">
    <source>
        <dbReference type="ARBA" id="ARBA00023004"/>
    </source>
</evidence>
<comment type="caution">
    <text evidence="7">The sequence shown here is derived from an EMBL/GenBank/DDBJ whole genome shotgun (WGS) entry which is preliminary data.</text>
</comment>
<evidence type="ECO:0000256" key="1">
    <source>
        <dbReference type="ARBA" id="ARBA00022691"/>
    </source>
</evidence>
<dbReference type="InterPro" id="IPR007197">
    <property type="entry name" value="rSAM"/>
</dbReference>
<dbReference type="InterPro" id="IPR058240">
    <property type="entry name" value="rSAM_sf"/>
</dbReference>
<gene>
    <name evidence="7" type="ORF">COX77_01910</name>
</gene>
<evidence type="ECO:0000313" key="7">
    <source>
        <dbReference type="EMBL" id="PIZ99310.1"/>
    </source>
</evidence>
<dbReference type="AlphaFoldDB" id="A0A2M7VFD9"/>
<keyword evidence="2" id="KW-0479">Metal-binding</keyword>
<reference evidence="8" key="1">
    <citation type="submission" date="2017-09" db="EMBL/GenBank/DDBJ databases">
        <title>Depth-based differentiation of microbial function through sediment-hosted aquifers and enrichment of novel symbionts in the deep terrestrial subsurface.</title>
        <authorList>
            <person name="Probst A.J."/>
            <person name="Ladd B."/>
            <person name="Jarett J.K."/>
            <person name="Geller-Mcgrath D.E."/>
            <person name="Sieber C.M.K."/>
            <person name="Emerson J.B."/>
            <person name="Anantharaman K."/>
            <person name="Thomas B.C."/>
            <person name="Malmstrom R."/>
            <person name="Stieglmeier M."/>
            <person name="Klingl A."/>
            <person name="Woyke T."/>
            <person name="Ryan C.M."/>
            <person name="Banfield J.F."/>
        </authorList>
    </citation>
    <scope>NUCLEOTIDE SEQUENCE [LARGE SCALE GENOMIC DNA]</scope>
</reference>
<keyword evidence="3" id="KW-0408">Iron</keyword>